<dbReference type="eggNOG" id="COG3198">
    <property type="taxonomic scope" value="Bacteria"/>
</dbReference>
<keyword evidence="1" id="KW-0472">Membrane</keyword>
<gene>
    <name evidence="2" type="ORF">A1QC_00465</name>
</gene>
<accession>A0A1E5E793</accession>
<proteinExistence type="predicted"/>
<feature type="transmembrane region" description="Helical" evidence="1">
    <location>
        <begin position="12"/>
        <end position="32"/>
    </location>
</feature>
<dbReference type="STRING" id="1188252.A1QC_00465"/>
<evidence type="ECO:0000313" key="2">
    <source>
        <dbReference type="EMBL" id="OEF30179.1"/>
    </source>
</evidence>
<keyword evidence="1" id="KW-1133">Transmembrane helix</keyword>
<name>A0A1E5E793_9VIBR</name>
<dbReference type="RefSeq" id="WP_017025590.1">
    <property type="nucleotide sequence ID" value="NZ_AJYK02000002.1"/>
</dbReference>
<keyword evidence="1" id="KW-0812">Transmembrane</keyword>
<dbReference type="Proteomes" id="UP000094070">
    <property type="component" value="Unassembled WGS sequence"/>
</dbReference>
<evidence type="ECO:0000256" key="1">
    <source>
        <dbReference type="SAM" id="Phobius"/>
    </source>
</evidence>
<protein>
    <recommendedName>
        <fullName evidence="4">Nitrogen fixation protein FixH</fullName>
    </recommendedName>
</protein>
<dbReference type="Pfam" id="PF05751">
    <property type="entry name" value="FixH"/>
    <property type="match status" value="1"/>
</dbReference>
<evidence type="ECO:0000313" key="3">
    <source>
        <dbReference type="Proteomes" id="UP000094070"/>
    </source>
</evidence>
<reference evidence="2 3" key="1">
    <citation type="journal article" date="2012" name="Science">
        <title>Ecological populations of bacteria act as socially cohesive units of antibiotic production and resistance.</title>
        <authorList>
            <person name="Cordero O.X."/>
            <person name="Wildschutte H."/>
            <person name="Kirkup B."/>
            <person name="Proehl S."/>
            <person name="Ngo L."/>
            <person name="Hussain F."/>
            <person name="Le Roux F."/>
            <person name="Mincer T."/>
            <person name="Polz M.F."/>
        </authorList>
    </citation>
    <scope>NUCLEOTIDE SEQUENCE [LARGE SCALE GENOMIC DNA]</scope>
    <source>
        <strain evidence="2 3">1S-45</strain>
    </source>
</reference>
<dbReference type="AlphaFoldDB" id="A0A1E5E793"/>
<dbReference type="InterPro" id="IPR008620">
    <property type="entry name" value="FixH"/>
</dbReference>
<organism evidence="2 3">
    <name type="scientific">Vibrio rumoiensis 1S-45</name>
    <dbReference type="NCBI Taxonomy" id="1188252"/>
    <lineage>
        <taxon>Bacteria</taxon>
        <taxon>Pseudomonadati</taxon>
        <taxon>Pseudomonadota</taxon>
        <taxon>Gammaproteobacteria</taxon>
        <taxon>Vibrionales</taxon>
        <taxon>Vibrionaceae</taxon>
        <taxon>Vibrio</taxon>
    </lineage>
</organism>
<evidence type="ECO:0008006" key="4">
    <source>
        <dbReference type="Google" id="ProtNLM"/>
    </source>
</evidence>
<comment type="caution">
    <text evidence="2">The sequence shown here is derived from an EMBL/GenBank/DDBJ whole genome shotgun (WGS) entry which is preliminary data.</text>
</comment>
<sequence>MQKPWYKQFWPWFLIFLPMSAVIGSFVTLGLFTKNSVDLVSEDYYKEGKGINVDLTRIHVAKGFQLKASVVSTDTGLIFNLDKGKLPIYPALKVTFTHRTLPDRDFERTISSDANGNYRISLDTPLSGPWFIKLEPHNKEWIIQGKVGFPTKTPTVLLD</sequence>
<keyword evidence="3" id="KW-1185">Reference proteome</keyword>
<dbReference type="EMBL" id="AJYK02000002">
    <property type="protein sequence ID" value="OEF30179.1"/>
    <property type="molecule type" value="Genomic_DNA"/>
</dbReference>
<dbReference type="OrthoDB" id="5295180at2"/>